<dbReference type="PROSITE" id="PS50110">
    <property type="entry name" value="RESPONSE_REGULATORY"/>
    <property type="match status" value="1"/>
</dbReference>
<dbReference type="EMBL" id="CP075546">
    <property type="protein sequence ID" value="QVV87467.1"/>
    <property type="molecule type" value="Genomic_DNA"/>
</dbReference>
<dbReference type="InterPro" id="IPR005467">
    <property type="entry name" value="His_kinase_dom"/>
</dbReference>
<dbReference type="InterPro" id="IPR011006">
    <property type="entry name" value="CheY-like_superfamily"/>
</dbReference>
<feature type="domain" description="CheW-like" evidence="10">
    <location>
        <begin position="521"/>
        <end position="656"/>
    </location>
</feature>
<dbReference type="SMART" id="SM00387">
    <property type="entry name" value="HATPase_c"/>
    <property type="match status" value="1"/>
</dbReference>
<dbReference type="PROSITE" id="PS50851">
    <property type="entry name" value="CHEW"/>
    <property type="match status" value="1"/>
</dbReference>
<dbReference type="GO" id="GO:0004673">
    <property type="term" value="F:protein histidine kinase activity"/>
    <property type="evidence" value="ECO:0007669"/>
    <property type="project" value="UniProtKB-EC"/>
</dbReference>
<dbReference type="Gene3D" id="1.20.120.160">
    <property type="entry name" value="HPT domain"/>
    <property type="match status" value="1"/>
</dbReference>
<evidence type="ECO:0000256" key="7">
    <source>
        <dbReference type="PROSITE-ProRule" id="PRU00169"/>
    </source>
</evidence>
<evidence type="ECO:0000259" key="10">
    <source>
        <dbReference type="PROSITE" id="PS50851"/>
    </source>
</evidence>
<gene>
    <name evidence="12" type="ORF">KHC33_08750</name>
</gene>
<proteinExistence type="predicted"/>
<keyword evidence="4" id="KW-0808">Transferase</keyword>
<reference evidence="12 13" key="1">
    <citation type="submission" date="2021-05" db="EMBL/GenBank/DDBJ databases">
        <title>A novel Methanospirillum isolate from a pyrite-forming mixed culture.</title>
        <authorList>
            <person name="Bunk B."/>
            <person name="Sproer C."/>
            <person name="Spring S."/>
            <person name="Pester M."/>
        </authorList>
    </citation>
    <scope>NUCLEOTIDE SEQUENCE [LARGE SCALE GENOMIC DNA]</scope>
    <source>
        <strain evidence="12 13">J.3.6.1-F.2.7.3</strain>
    </source>
</reference>
<dbReference type="Pfam" id="PF02518">
    <property type="entry name" value="HATPase_c"/>
    <property type="match status" value="1"/>
</dbReference>
<dbReference type="PROSITE" id="PS50894">
    <property type="entry name" value="HPT"/>
    <property type="match status" value="1"/>
</dbReference>
<organism evidence="12 13">
    <name type="scientific">Methanospirillum purgamenti</name>
    <dbReference type="NCBI Taxonomy" id="2834276"/>
    <lineage>
        <taxon>Archaea</taxon>
        <taxon>Methanobacteriati</taxon>
        <taxon>Methanobacteriota</taxon>
        <taxon>Stenosarchaea group</taxon>
        <taxon>Methanomicrobia</taxon>
        <taxon>Methanomicrobiales</taxon>
        <taxon>Methanospirillaceae</taxon>
        <taxon>Methanospirillum</taxon>
    </lineage>
</organism>
<evidence type="ECO:0000256" key="3">
    <source>
        <dbReference type="ARBA" id="ARBA00022553"/>
    </source>
</evidence>
<dbReference type="Proteomes" id="UP000680656">
    <property type="component" value="Chromosome"/>
</dbReference>
<dbReference type="GeneID" id="65097268"/>
<dbReference type="Gene3D" id="2.30.30.40">
    <property type="entry name" value="SH3 Domains"/>
    <property type="match status" value="1"/>
</dbReference>
<feature type="domain" description="Histidine kinase" evidence="8">
    <location>
        <begin position="266"/>
        <end position="519"/>
    </location>
</feature>
<evidence type="ECO:0000259" key="9">
    <source>
        <dbReference type="PROSITE" id="PS50110"/>
    </source>
</evidence>
<evidence type="ECO:0000313" key="12">
    <source>
        <dbReference type="EMBL" id="QVV87467.1"/>
    </source>
</evidence>
<dbReference type="SMART" id="SM00073">
    <property type="entry name" value="HPT"/>
    <property type="match status" value="1"/>
</dbReference>
<dbReference type="FunFam" id="3.30.565.10:FF:000016">
    <property type="entry name" value="Chemotaxis protein CheA, putative"/>
    <property type="match status" value="1"/>
</dbReference>
<dbReference type="InterPro" id="IPR036641">
    <property type="entry name" value="HPT_dom_sf"/>
</dbReference>
<dbReference type="InterPro" id="IPR036061">
    <property type="entry name" value="CheW-like_dom_sf"/>
</dbReference>
<dbReference type="SUPFAM" id="SSF47226">
    <property type="entry name" value="Histidine-containing phosphotransfer domain, HPT domain"/>
    <property type="match status" value="1"/>
</dbReference>
<dbReference type="PRINTS" id="PR00344">
    <property type="entry name" value="BCTRLSENSOR"/>
</dbReference>
<evidence type="ECO:0000256" key="2">
    <source>
        <dbReference type="ARBA" id="ARBA00012438"/>
    </source>
</evidence>
<protein>
    <recommendedName>
        <fullName evidence="2">histidine kinase</fullName>
        <ecNumber evidence="2">2.7.13.3</ecNumber>
    </recommendedName>
</protein>
<dbReference type="InterPro" id="IPR008207">
    <property type="entry name" value="Sig_transdc_His_kin_Hpt_dom"/>
</dbReference>
<dbReference type="PANTHER" id="PTHR43395">
    <property type="entry name" value="SENSOR HISTIDINE KINASE CHEA"/>
    <property type="match status" value="1"/>
</dbReference>
<dbReference type="AlphaFoldDB" id="A0A8E7AZ80"/>
<dbReference type="Pfam" id="PF00072">
    <property type="entry name" value="Response_reg"/>
    <property type="match status" value="1"/>
</dbReference>
<dbReference type="InterPro" id="IPR004358">
    <property type="entry name" value="Sig_transdc_His_kin-like_C"/>
</dbReference>
<dbReference type="SMART" id="SM00260">
    <property type="entry name" value="CheW"/>
    <property type="match status" value="1"/>
</dbReference>
<dbReference type="InterPro" id="IPR002545">
    <property type="entry name" value="CheW-lke_dom"/>
</dbReference>
<dbReference type="KEGG" id="mrtj:KHC33_08750"/>
<evidence type="ECO:0000256" key="1">
    <source>
        <dbReference type="ARBA" id="ARBA00000085"/>
    </source>
</evidence>
<dbReference type="CDD" id="cd00088">
    <property type="entry name" value="HPT"/>
    <property type="match status" value="1"/>
</dbReference>
<dbReference type="InterPro" id="IPR036890">
    <property type="entry name" value="HATPase_C_sf"/>
</dbReference>
<accession>A0A8E7AZ80</accession>
<keyword evidence="13" id="KW-1185">Reference proteome</keyword>
<feature type="domain" description="HPt" evidence="11">
    <location>
        <begin position="5"/>
        <end position="111"/>
    </location>
</feature>
<dbReference type="PROSITE" id="PS50109">
    <property type="entry name" value="HIS_KIN"/>
    <property type="match status" value="1"/>
</dbReference>
<dbReference type="PANTHER" id="PTHR43395:SF1">
    <property type="entry name" value="CHEMOTAXIS PROTEIN CHEA"/>
    <property type="match status" value="1"/>
</dbReference>
<dbReference type="InterPro" id="IPR001789">
    <property type="entry name" value="Sig_transdc_resp-reg_receiver"/>
</dbReference>
<evidence type="ECO:0000313" key="13">
    <source>
        <dbReference type="Proteomes" id="UP000680656"/>
    </source>
</evidence>
<dbReference type="InterPro" id="IPR051315">
    <property type="entry name" value="Bact_Chemotaxis_CheA"/>
</dbReference>
<evidence type="ECO:0000259" key="8">
    <source>
        <dbReference type="PROSITE" id="PS50109"/>
    </source>
</evidence>
<dbReference type="GO" id="GO:0000160">
    <property type="term" value="P:phosphorelay signal transduction system"/>
    <property type="evidence" value="ECO:0007669"/>
    <property type="project" value="InterPro"/>
</dbReference>
<dbReference type="SMART" id="SM00448">
    <property type="entry name" value="REC"/>
    <property type="match status" value="1"/>
</dbReference>
<feature type="modified residue" description="Phosphohistidine" evidence="6">
    <location>
        <position position="54"/>
    </location>
</feature>
<dbReference type="GO" id="GO:0006935">
    <property type="term" value="P:chemotaxis"/>
    <property type="evidence" value="ECO:0007669"/>
    <property type="project" value="InterPro"/>
</dbReference>
<evidence type="ECO:0000256" key="4">
    <source>
        <dbReference type="ARBA" id="ARBA00022679"/>
    </source>
</evidence>
<dbReference type="Gene3D" id="3.30.565.10">
    <property type="entry name" value="Histidine kinase-like ATPase, C-terminal domain"/>
    <property type="match status" value="1"/>
</dbReference>
<dbReference type="InterPro" id="IPR003594">
    <property type="entry name" value="HATPase_dom"/>
</dbReference>
<feature type="domain" description="Response regulatory" evidence="9">
    <location>
        <begin position="676"/>
        <end position="792"/>
    </location>
</feature>
<dbReference type="Pfam" id="PF01584">
    <property type="entry name" value="CheW"/>
    <property type="match status" value="1"/>
</dbReference>
<name>A0A8E7AZ80_9EURY</name>
<evidence type="ECO:0000259" key="11">
    <source>
        <dbReference type="PROSITE" id="PS50894"/>
    </source>
</evidence>
<comment type="catalytic activity">
    <reaction evidence="1">
        <text>ATP + protein L-histidine = ADP + protein N-phospho-L-histidine.</text>
        <dbReference type="EC" id="2.7.13.3"/>
    </reaction>
</comment>
<dbReference type="SUPFAM" id="SSF55874">
    <property type="entry name" value="ATPase domain of HSP90 chaperone/DNA topoisomerase II/histidine kinase"/>
    <property type="match status" value="1"/>
</dbReference>
<keyword evidence="5" id="KW-0418">Kinase</keyword>
<dbReference type="Gene3D" id="3.40.50.2300">
    <property type="match status" value="1"/>
</dbReference>
<evidence type="ECO:0000256" key="5">
    <source>
        <dbReference type="ARBA" id="ARBA00022777"/>
    </source>
</evidence>
<sequence length="797" mass="87918">MAVQDDEFLTRLLATFREEAADHLQAIISGVLDLEKNSTCTQSVEIEPVYRATHSLKGAARAVGLKDIESVCQHLESVFSAVRKGDFILQSEEFDLVHQVISTLEALLAGDTVVKAGPLIYKLKQIVPISGASQKSGTTSIQISDSSHHQHAQIPKQAEYLSQPLPLSSAIHPEQADVIKETQIKHDKSDKLCEDSPSELRSQFVPSSTQASTTVRISEERLRSLYEVTDDLLSYRLSSGVRLSDLKEIAQIIRTWRWNMNRIEGDVSHLKRQILDNQDSIERLVSFIDVTRDLIGSCETKLDSTIKSMIQDQYEMDSVITGLIENIREVVLTPFSTLSDSYPRMIRDIAREQNKQVNLSISGSDIEIDRRILEIIKDPMIHILRNAVDHGIEPADLRVSMHKPPVGQISIEIVHNRANQITITVRDDGKGINTDAASEAAVEKGFITREEAERMSSDEKALLVFRSGFTTSKTVSTVSGRGLGLAIVQEKVNQIGGSIDIKSFPGKGTTFSLTIPVTLSTFRGLLVYVENRPFFFPLDQVERVLIPDANDISTIEGRTVIQFEDQLIPVAMLNSILQLPGGSAEPEDARSFVLINNQGKVFGLIVSQICGAQEIVVRGLGPQLKEVRFISGVAILNNNTVVPVLQVDDLVQAMQGVDTTVGMKNDLSSSLSGRQKIMVVEDSITSRMLLKNILEGSGYEVETAVDGLDAFTKLKTTQVDLVVSDVDMPRMSGFVLTEKIRSEKNLVDLPVILVTSLDSREDREHGITVGANAYIIKSSFDQSNLLDVIKRLIGAGR</sequence>
<evidence type="ECO:0000256" key="6">
    <source>
        <dbReference type="PROSITE-ProRule" id="PRU00110"/>
    </source>
</evidence>
<dbReference type="SUPFAM" id="SSF52172">
    <property type="entry name" value="CheY-like"/>
    <property type="match status" value="1"/>
</dbReference>
<keyword evidence="3 7" id="KW-0597">Phosphoprotein</keyword>
<dbReference type="SUPFAM" id="SSF50341">
    <property type="entry name" value="CheW-like"/>
    <property type="match status" value="1"/>
</dbReference>
<dbReference type="EC" id="2.7.13.3" evidence="2"/>
<feature type="modified residue" description="4-aspartylphosphate" evidence="7">
    <location>
        <position position="725"/>
    </location>
</feature>
<dbReference type="RefSeq" id="WP_214418288.1">
    <property type="nucleotide sequence ID" value="NZ_CP075546.1"/>
</dbReference>
<dbReference type="Pfam" id="PF01627">
    <property type="entry name" value="Hpt"/>
    <property type="match status" value="1"/>
</dbReference>